<dbReference type="Gene3D" id="2.40.70.10">
    <property type="entry name" value="Acid Proteases"/>
    <property type="match status" value="1"/>
</dbReference>
<evidence type="ECO:0000313" key="11">
    <source>
        <dbReference type="Proteomes" id="UP000186817"/>
    </source>
</evidence>
<dbReference type="Pfam" id="PF03372">
    <property type="entry name" value="Exo_endo_phos"/>
    <property type="match status" value="1"/>
</dbReference>
<evidence type="ECO:0000259" key="8">
    <source>
        <dbReference type="Pfam" id="PF00026"/>
    </source>
</evidence>
<dbReference type="PANTHER" id="PTHR47966">
    <property type="entry name" value="BETA-SITE APP-CLEAVING ENZYME, ISOFORM A-RELATED"/>
    <property type="match status" value="1"/>
</dbReference>
<dbReference type="OrthoDB" id="419358at2759"/>
<dbReference type="InterPro" id="IPR033121">
    <property type="entry name" value="PEPTIDASE_A1"/>
</dbReference>
<keyword evidence="2 5" id="KW-0645">Protease</keyword>
<keyword evidence="3 5" id="KW-0064">Aspartyl protease</keyword>
<evidence type="ECO:0000256" key="2">
    <source>
        <dbReference type="ARBA" id="ARBA00022670"/>
    </source>
</evidence>
<feature type="region of interest" description="Disordered" evidence="6">
    <location>
        <begin position="1528"/>
        <end position="1555"/>
    </location>
</feature>
<keyword evidence="7" id="KW-0732">Signal</keyword>
<dbReference type="CDD" id="cd22744">
    <property type="entry name" value="OTU"/>
    <property type="match status" value="1"/>
</dbReference>
<accession>A0A1Q9DGV3</accession>
<dbReference type="InterPro" id="IPR021109">
    <property type="entry name" value="Peptidase_aspartic_dom_sf"/>
</dbReference>
<evidence type="ECO:0000256" key="4">
    <source>
        <dbReference type="ARBA" id="ARBA00022801"/>
    </source>
</evidence>
<keyword evidence="4 5" id="KW-0378">Hydrolase</keyword>
<evidence type="ECO:0000259" key="9">
    <source>
        <dbReference type="Pfam" id="PF03372"/>
    </source>
</evidence>
<dbReference type="SUPFAM" id="SSF56219">
    <property type="entry name" value="DNase I-like"/>
    <property type="match status" value="1"/>
</dbReference>
<dbReference type="InterPro" id="IPR001969">
    <property type="entry name" value="Aspartic_peptidase_AS"/>
</dbReference>
<gene>
    <name evidence="10" type="primary">CTSD</name>
    <name evidence="10" type="ORF">AK812_SmicGene23573</name>
</gene>
<feature type="domain" description="Peptidase A1" evidence="8">
    <location>
        <begin position="70"/>
        <end position="156"/>
    </location>
</feature>
<dbReference type="PANTHER" id="PTHR47966:SF51">
    <property type="entry name" value="BETA-SITE APP-CLEAVING ENZYME, ISOFORM A-RELATED"/>
    <property type="match status" value="1"/>
</dbReference>
<dbReference type="GO" id="GO:0004190">
    <property type="term" value="F:aspartic-type endopeptidase activity"/>
    <property type="evidence" value="ECO:0007669"/>
    <property type="project" value="UniProtKB-KW"/>
</dbReference>
<dbReference type="CDD" id="cd05471">
    <property type="entry name" value="pepsin_like"/>
    <property type="match status" value="1"/>
</dbReference>
<feature type="compositionally biased region" description="Polar residues" evidence="6">
    <location>
        <begin position="1114"/>
        <end position="1123"/>
    </location>
</feature>
<dbReference type="Gene3D" id="3.60.10.10">
    <property type="entry name" value="Endonuclease/exonuclease/phosphatase"/>
    <property type="match status" value="1"/>
</dbReference>
<proteinExistence type="inferred from homology"/>
<dbReference type="PRINTS" id="PR00792">
    <property type="entry name" value="PEPSIN"/>
</dbReference>
<feature type="region of interest" description="Disordered" evidence="6">
    <location>
        <begin position="1113"/>
        <end position="1181"/>
    </location>
</feature>
<name>A0A1Q9DGV3_SYMMI</name>
<comment type="similarity">
    <text evidence="1 5">Belongs to the peptidase A1 family.</text>
</comment>
<organism evidence="10 11">
    <name type="scientific">Symbiodinium microadriaticum</name>
    <name type="common">Dinoflagellate</name>
    <name type="synonym">Zooxanthella microadriatica</name>
    <dbReference type="NCBI Taxonomy" id="2951"/>
    <lineage>
        <taxon>Eukaryota</taxon>
        <taxon>Sar</taxon>
        <taxon>Alveolata</taxon>
        <taxon>Dinophyceae</taxon>
        <taxon>Suessiales</taxon>
        <taxon>Symbiodiniaceae</taxon>
        <taxon>Symbiodinium</taxon>
    </lineage>
</organism>
<dbReference type="Gene3D" id="3.90.70.80">
    <property type="match status" value="1"/>
</dbReference>
<evidence type="ECO:0000256" key="1">
    <source>
        <dbReference type="ARBA" id="ARBA00007447"/>
    </source>
</evidence>
<keyword evidence="11" id="KW-1185">Reference proteome</keyword>
<feature type="compositionally biased region" description="Low complexity" evidence="6">
    <location>
        <begin position="1132"/>
        <end position="1152"/>
    </location>
</feature>
<evidence type="ECO:0000256" key="5">
    <source>
        <dbReference type="RuleBase" id="RU000454"/>
    </source>
</evidence>
<feature type="region of interest" description="Disordered" evidence="6">
    <location>
        <begin position="1058"/>
        <end position="1079"/>
    </location>
</feature>
<evidence type="ECO:0000313" key="10">
    <source>
        <dbReference type="EMBL" id="OLP94414.1"/>
    </source>
</evidence>
<dbReference type="InterPro" id="IPR034164">
    <property type="entry name" value="Pepsin-like_dom"/>
</dbReference>
<feature type="chain" id="PRO_5012344633" evidence="7">
    <location>
        <begin position="21"/>
        <end position="2100"/>
    </location>
</feature>
<dbReference type="GO" id="GO:0006508">
    <property type="term" value="P:proteolysis"/>
    <property type="evidence" value="ECO:0007669"/>
    <property type="project" value="UniProtKB-KW"/>
</dbReference>
<dbReference type="InterPro" id="IPR036691">
    <property type="entry name" value="Endo/exonu/phosph_ase_sf"/>
</dbReference>
<dbReference type="Pfam" id="PF00026">
    <property type="entry name" value="Asp"/>
    <property type="match status" value="1"/>
</dbReference>
<feature type="signal peptide" evidence="7">
    <location>
        <begin position="1"/>
        <end position="20"/>
    </location>
</feature>
<dbReference type="PROSITE" id="PS00141">
    <property type="entry name" value="ASP_PROTEASE"/>
    <property type="match status" value="1"/>
</dbReference>
<dbReference type="SUPFAM" id="SSF50630">
    <property type="entry name" value="Acid proteases"/>
    <property type="match status" value="1"/>
</dbReference>
<evidence type="ECO:0000256" key="3">
    <source>
        <dbReference type="ARBA" id="ARBA00022750"/>
    </source>
</evidence>
<dbReference type="InterPro" id="IPR001461">
    <property type="entry name" value="Aspartic_peptidase_A1"/>
</dbReference>
<evidence type="ECO:0000256" key="6">
    <source>
        <dbReference type="SAM" id="MobiDB-lite"/>
    </source>
</evidence>
<comment type="caution">
    <text evidence="10">The sequence shown here is derived from an EMBL/GenBank/DDBJ whole genome shotgun (WGS) entry which is preliminary data.</text>
</comment>
<evidence type="ECO:0000256" key="7">
    <source>
        <dbReference type="SAM" id="SignalP"/>
    </source>
</evidence>
<sequence>MARWLSLLAALRVAQTYAGANQLQEELPDDFCSSEEDCRLELRQLRAKRLEDDEAPTCAPLENHGTFSSAKVGIGTPPQEFKLVADTGSDNLIVQSCLCKESGACPEEYGTCFRGTGRSSTFAIQDQEQLHSFVMSFGSGDILVVRASDEATVGTAKTFMNNSLLLMVKQALDAFLEPHRDRPDATPGFLKLAGIHRFSMCFNDDGPGVLGLNIPRFSPGLQSVGTLHWGLDFRGIGVGSGDVRLNMCQNKTPGMDSACGMIPDSGTTLITGPKDDILKLFEGICDLWPRCKEMHTALASEFREMRRRPGRRGQRFQRIRAMLAAGKPLPEMVEVEEHEGDAPVGLADKDMLTGDAELPQGVSKADTMNMLLKHCYTWLGNSSDFNGELPPLSFHVAGTAGYQETRLAKAALANEKAERDALAAEAAQAKDKDTVLEQDTATAVLTKARLAPTSFAQNSPDYWKAVANQTVRTYINLIPEPRTTEAVAAAIAQCASLKDLNVSVSSESLMIFLEPETLGETQGPFIKVVIGELSSLGSYSPLNIIGPAVATTLVLEPSSYVFMTTAPIAHQVVEHLMGYLPIEVVTVTQEKVCMPAFSPLRYNTLKNGPIWIMGTPLFYSYQVQYDREPERMEIQFLHHPVQPGAKRRWNQPWLANCQRLPALGKPAAEILTQDWDAPIVPHTGVGKTTRIPGYAGHKADAVKVAPVETCVISIRIPEAYLSAVLLSDTWSWLEESHGRSGRQLFGKARIPKKDLTSLLAASGREGVFLDPPRDAVASQIQWLAKGIDEPASAYHERGLRMSPLLALVAQGGRIGARTTRDPTQAIARIWNFPHVPGDWGPEEVKSVLAQAFDAVTLIHNRRTGREFLYRFRGAHKYGDKDVVPLQATVDDGTATPGETTLWAQVAPHRPQGNKQHFLKPAPVPLLPATASPLDGKLVKVVKPPVLDENGKETSPAQNRALHQREVPAGCQIIDIDKDGSCLYRAVAQGLTWLSGKKKTEHCHRDLRARANAHLRRHQAQYVDEWDGIGPSLERHEAESPTKAEGFAKYLDLAEKESAYGPSPASEAGAPNPSSRDRMCSNLLEDSTRPLAHLFARALCGLRHTSPKKLRCNHLASSQAQQPPSLGAKTVWTHAPPGCGTTGPPSTGAADGASDSETHCPEPPLPVEGAARPTRRKPIHYHTTTGPALAKGVFQCEFCPFRVTGKTPEQLKKIRHTHLLRNHEGRGLYKPTLKPQLTGDAFPAFVSLLSCNVARRGAATIEAVASMLRVQNAAVAAFQEVDINRATAPGFAVAWRRQGFQTVLGPVGTQARHRVALVSSLPMQPVQMEMEVESDRVAAGLISLPLGGRTVSVLVASFYGFPSDSPRTNNAFSALMRTITVFGGPFVILGDFNCTQAEGVVATTLCSHAVRAADEAYSFEPPHTNPTNTRRIDYGLTHQDLVATDGHTFRQQELSDHGIVRIDFGGDSFQPSWQRPRFSSFAGPRPETAPAMDFPHGELDSLLMHARVDAAWTLLSDWAETYLGIGRDSCRRSQPWRPEPRELPCGAPTRDGHEPRPLRALRHLGRRLQQLVQEPWNTELGQRLTRSLRHTRAQVPDLPSIDPALPAEACLSKWRQKIQESPTRAITWIKHRVDLDMALQQPPTLEAAMKGTVHPANRVREQGELWTRRWQTPSTEADLPAYRCLLHNLPQHPQVELDLIPTVQELKGAMGKMKSKAPGADDWQASMFLALPVDWWAGFQRLWAAVVTTVLVPSILAAAGSRVIAKRLKSWVVQWNDHRACGAAPGKSVADVHARILQAWNLGARSFIQQDLSAFFDSLSVPVITETLRHLGAPEALTQLISSFYARQLRLFVVDSHTTSFWRHATSPAFSLGAKFQVIRSLIFPALFWAAGVALPEPEELSAIRLSVSHALQAVMTFEAPRVLIGQVLGWTSDPFWMADWASLSALARSLIRPSIGSEEDMLSSLRVARTAGNPAAIQTVRRLGWQLDVANRRLQRRDDRGHIEELTLATDGSSLEGIGSFAFACDRLMAERAFQSGHTLRNRGVDWPPTMHFVKGGDYTEGSYGNFRPATKLLQRRAAQGIRTLTHDPVVKHINPDLPL</sequence>
<reference evidence="10 11" key="1">
    <citation type="submission" date="2016-02" db="EMBL/GenBank/DDBJ databases">
        <title>Genome analysis of coral dinoflagellate symbionts highlights evolutionary adaptations to a symbiotic lifestyle.</title>
        <authorList>
            <person name="Aranda M."/>
            <person name="Li Y."/>
            <person name="Liew Y.J."/>
            <person name="Baumgarten S."/>
            <person name="Simakov O."/>
            <person name="Wilson M."/>
            <person name="Piel J."/>
            <person name="Ashoor H."/>
            <person name="Bougouffa S."/>
            <person name="Bajic V.B."/>
            <person name="Ryu T."/>
            <person name="Ravasi T."/>
            <person name="Bayer T."/>
            <person name="Micklem G."/>
            <person name="Kim H."/>
            <person name="Bhak J."/>
            <person name="Lajeunesse T.C."/>
            <person name="Voolstra C.R."/>
        </authorList>
    </citation>
    <scope>NUCLEOTIDE SEQUENCE [LARGE SCALE GENOMIC DNA]</scope>
    <source>
        <strain evidence="10 11">CCMP2467</strain>
    </source>
</reference>
<dbReference type="Proteomes" id="UP000186817">
    <property type="component" value="Unassembled WGS sequence"/>
</dbReference>
<feature type="domain" description="Endonuclease/exonuclease/phosphatase" evidence="9">
    <location>
        <begin position="1249"/>
        <end position="1456"/>
    </location>
</feature>
<dbReference type="EMBL" id="LSRX01000543">
    <property type="protein sequence ID" value="OLP94414.1"/>
    <property type="molecule type" value="Genomic_DNA"/>
</dbReference>
<dbReference type="InterPro" id="IPR005135">
    <property type="entry name" value="Endo/exonuclease/phosphatase"/>
</dbReference>
<protein>
    <submittedName>
        <fullName evidence="10">Cathepsin D</fullName>
    </submittedName>
</protein>